<evidence type="ECO:0000256" key="1">
    <source>
        <dbReference type="ARBA" id="ARBA00010515"/>
    </source>
</evidence>
<dbReference type="OrthoDB" id="9815425at2"/>
<dbReference type="Proteomes" id="UP000252081">
    <property type="component" value="Unassembled WGS sequence"/>
</dbReference>
<dbReference type="Gene3D" id="3.40.50.1820">
    <property type="entry name" value="alpha/beta hydrolase"/>
    <property type="match status" value="1"/>
</dbReference>
<dbReference type="InterPro" id="IPR033140">
    <property type="entry name" value="Lipase_GDXG_put_SER_AS"/>
</dbReference>
<proteinExistence type="inferred from homology"/>
<comment type="caution">
    <text evidence="5">The sequence shown here is derived from an EMBL/GenBank/DDBJ whole genome shotgun (WGS) entry which is preliminary data.</text>
</comment>
<dbReference type="AlphaFoldDB" id="A0A366KZR0"/>
<dbReference type="Pfam" id="PF07859">
    <property type="entry name" value="Abhydrolase_3"/>
    <property type="match status" value="1"/>
</dbReference>
<evidence type="ECO:0000256" key="2">
    <source>
        <dbReference type="ARBA" id="ARBA00022801"/>
    </source>
</evidence>
<dbReference type="PROSITE" id="PS01174">
    <property type="entry name" value="LIPASE_GDXG_SER"/>
    <property type="match status" value="1"/>
</dbReference>
<feature type="active site" evidence="3">
    <location>
        <position position="146"/>
    </location>
</feature>
<sequence length="299" mass="32189">MSTTNYMDIREFTEKFFTSVNPPNSLEETRSRQTAYGKGSALPKGWGTSPILLGNVPALEISAPEVASKGAVLFFHAGGYSAGSAEDHAGLAGHIGQACGLKSYCVDYRLAPEHVFPAAAEDAFEAYVQLRIKLGNDEPIVLAGDSAGGGLVIVVAQLAKKRGYQGPAALYAISPWISMDLDSPSYKKIGAKDPMLSRQTLGALRELYLNGHPAADEMASPVYGDFADFPPLLIDVGSSEVLLGDAIELSRLTAMEGNTVSLNVWKDMIHIFPWFYPHLLEANQAIQQAGEWLRKTIGK</sequence>
<comment type="similarity">
    <text evidence="1">Belongs to the 'GDXG' lipolytic enzyme family.</text>
</comment>
<dbReference type="InterPro" id="IPR029058">
    <property type="entry name" value="AB_hydrolase_fold"/>
</dbReference>
<keyword evidence="2" id="KW-0378">Hydrolase</keyword>
<feature type="domain" description="Alpha/beta hydrolase fold-3" evidence="4">
    <location>
        <begin position="72"/>
        <end position="272"/>
    </location>
</feature>
<dbReference type="EMBL" id="QNQU01000010">
    <property type="protein sequence ID" value="RBQ06729.1"/>
    <property type="molecule type" value="Genomic_DNA"/>
</dbReference>
<dbReference type="InterPro" id="IPR050300">
    <property type="entry name" value="GDXG_lipolytic_enzyme"/>
</dbReference>
<gene>
    <name evidence="5" type="ORF">DRW42_13180</name>
</gene>
<evidence type="ECO:0000259" key="4">
    <source>
        <dbReference type="Pfam" id="PF07859"/>
    </source>
</evidence>
<dbReference type="PANTHER" id="PTHR48081">
    <property type="entry name" value="AB HYDROLASE SUPERFAMILY PROTEIN C4A8.06C"/>
    <property type="match status" value="1"/>
</dbReference>
<evidence type="ECO:0000256" key="3">
    <source>
        <dbReference type="PROSITE-ProRule" id="PRU10038"/>
    </source>
</evidence>
<organism evidence="5 6">
    <name type="scientific">Pedobacter miscanthi</name>
    <dbReference type="NCBI Taxonomy" id="2259170"/>
    <lineage>
        <taxon>Bacteria</taxon>
        <taxon>Pseudomonadati</taxon>
        <taxon>Bacteroidota</taxon>
        <taxon>Sphingobacteriia</taxon>
        <taxon>Sphingobacteriales</taxon>
        <taxon>Sphingobacteriaceae</taxon>
        <taxon>Pedobacter</taxon>
    </lineage>
</organism>
<dbReference type="RefSeq" id="WP_113949292.1">
    <property type="nucleotide sequence ID" value="NZ_QNQU01000010.1"/>
</dbReference>
<protein>
    <recommendedName>
        <fullName evidence="4">Alpha/beta hydrolase fold-3 domain-containing protein</fullName>
    </recommendedName>
</protein>
<dbReference type="InterPro" id="IPR013094">
    <property type="entry name" value="AB_hydrolase_3"/>
</dbReference>
<evidence type="ECO:0000313" key="5">
    <source>
        <dbReference type="EMBL" id="RBQ06729.1"/>
    </source>
</evidence>
<reference evidence="5 6" key="1">
    <citation type="submission" date="2018-07" db="EMBL/GenBank/DDBJ databases">
        <title>A draft genome of a endophytic bacteria, a new species of Pedobacter.</title>
        <authorList>
            <person name="Zhang Z.D."/>
            <person name="Chen Z.J."/>
        </authorList>
    </citation>
    <scope>NUCLEOTIDE SEQUENCE [LARGE SCALE GENOMIC DNA]</scope>
    <source>
        <strain evidence="5 6">RS10</strain>
    </source>
</reference>
<dbReference type="PANTHER" id="PTHR48081:SF30">
    <property type="entry name" value="ACETYL-HYDROLASE LIPR-RELATED"/>
    <property type="match status" value="1"/>
</dbReference>
<accession>A0A366KZR0</accession>
<keyword evidence="6" id="KW-1185">Reference proteome</keyword>
<dbReference type="GO" id="GO:0004806">
    <property type="term" value="F:triacylglycerol lipase activity"/>
    <property type="evidence" value="ECO:0007669"/>
    <property type="project" value="TreeGrafter"/>
</dbReference>
<dbReference type="SUPFAM" id="SSF53474">
    <property type="entry name" value="alpha/beta-Hydrolases"/>
    <property type="match status" value="1"/>
</dbReference>
<evidence type="ECO:0000313" key="6">
    <source>
        <dbReference type="Proteomes" id="UP000252081"/>
    </source>
</evidence>
<name>A0A366KZR0_9SPHI</name>